<reference evidence="8" key="1">
    <citation type="submission" date="2016-12" db="EMBL/GenBank/DDBJ databases">
        <authorList>
            <person name="Meng X."/>
        </authorList>
    </citation>
    <scope>NUCLEOTIDE SEQUENCE [LARGE SCALE GENOMIC DNA]</scope>
    <source>
        <strain evidence="8">DSM 19116</strain>
    </source>
</reference>
<dbReference type="EMBL" id="MQVR01000018">
    <property type="protein sequence ID" value="OKL54353.1"/>
    <property type="molecule type" value="Genomic_DNA"/>
</dbReference>
<gene>
    <name evidence="7" type="ORF">BSZ39_04460</name>
</gene>
<evidence type="ECO:0000313" key="7">
    <source>
        <dbReference type="EMBL" id="OKL54353.1"/>
    </source>
</evidence>
<comment type="subcellular location">
    <subcellularLocation>
        <location evidence="1">Cell envelope</location>
    </subcellularLocation>
</comment>
<keyword evidence="4 6" id="KW-0732">Signal</keyword>
<feature type="chain" id="PRO_5039340311" evidence="6">
    <location>
        <begin position="23"/>
        <end position="521"/>
    </location>
</feature>
<dbReference type="InterPro" id="IPR022434">
    <property type="entry name" value="ABC_LPXTG_lipo_actinobac"/>
</dbReference>
<dbReference type="PRINTS" id="PR00691">
    <property type="entry name" value="ADHESINB"/>
</dbReference>
<dbReference type="Pfam" id="PF01297">
    <property type="entry name" value="ZnuA"/>
    <property type="match status" value="2"/>
</dbReference>
<dbReference type="PANTHER" id="PTHR42953:SF1">
    <property type="entry name" value="METAL-BINDING PROTEIN HI_0362-RELATED"/>
    <property type="match status" value="1"/>
</dbReference>
<dbReference type="PRINTS" id="PR00690">
    <property type="entry name" value="ADHESNFAMILY"/>
</dbReference>
<evidence type="ECO:0000256" key="2">
    <source>
        <dbReference type="ARBA" id="ARBA00022448"/>
    </source>
</evidence>
<dbReference type="InterPro" id="IPR006127">
    <property type="entry name" value="ZnuA-like"/>
</dbReference>
<dbReference type="Proteomes" id="UP000185628">
    <property type="component" value="Unassembled WGS sequence"/>
</dbReference>
<evidence type="ECO:0000256" key="1">
    <source>
        <dbReference type="ARBA" id="ARBA00004196"/>
    </source>
</evidence>
<dbReference type="AlphaFoldDB" id="A0A1Q5Q3F0"/>
<comment type="similarity">
    <text evidence="5">Belongs to the bacterial solute-binding protein 9 family.</text>
</comment>
<accession>A0A1Q5Q3F0</accession>
<dbReference type="GO" id="GO:0046872">
    <property type="term" value="F:metal ion binding"/>
    <property type="evidence" value="ECO:0007669"/>
    <property type="project" value="UniProtKB-KW"/>
</dbReference>
<evidence type="ECO:0000313" key="8">
    <source>
        <dbReference type="Proteomes" id="UP000185628"/>
    </source>
</evidence>
<organism evidence="7 8">
    <name type="scientific">Bowdeniella nasicola</name>
    <dbReference type="NCBI Taxonomy" id="208480"/>
    <lineage>
        <taxon>Bacteria</taxon>
        <taxon>Bacillati</taxon>
        <taxon>Actinomycetota</taxon>
        <taxon>Actinomycetes</taxon>
        <taxon>Actinomycetales</taxon>
        <taxon>Actinomycetaceae</taxon>
        <taxon>Bowdeniella</taxon>
    </lineage>
</organism>
<dbReference type="Gene3D" id="3.40.50.1980">
    <property type="entry name" value="Nitrogenase molybdenum iron protein domain"/>
    <property type="match status" value="3"/>
</dbReference>
<dbReference type="STRING" id="208480.SAMN02910418_02317"/>
<dbReference type="OrthoDB" id="9810636at2"/>
<dbReference type="PROSITE" id="PS51257">
    <property type="entry name" value="PROKAR_LIPOPROTEIN"/>
    <property type="match status" value="1"/>
</dbReference>
<evidence type="ECO:0000256" key="3">
    <source>
        <dbReference type="ARBA" id="ARBA00022723"/>
    </source>
</evidence>
<dbReference type="SUPFAM" id="SSF53807">
    <property type="entry name" value="Helical backbone' metal receptor"/>
    <property type="match status" value="1"/>
</dbReference>
<dbReference type="NCBIfam" id="TIGR03769">
    <property type="entry name" value="P_ac_wall_RPT"/>
    <property type="match status" value="1"/>
</dbReference>
<keyword evidence="3" id="KW-0479">Metal-binding</keyword>
<dbReference type="PANTHER" id="PTHR42953">
    <property type="entry name" value="HIGH-AFFINITY ZINC UPTAKE SYSTEM PROTEIN ZNUA-RELATED"/>
    <property type="match status" value="1"/>
</dbReference>
<dbReference type="GO" id="GO:0030313">
    <property type="term" value="C:cell envelope"/>
    <property type="evidence" value="ECO:0007669"/>
    <property type="project" value="UniProtKB-SubCell"/>
</dbReference>
<proteinExistence type="inferred from homology"/>
<keyword evidence="2 5" id="KW-0813">Transport</keyword>
<comment type="caution">
    <text evidence="7">The sequence shown here is derived from an EMBL/GenBank/DDBJ whole genome shotgun (WGS) entry which is preliminary data.</text>
</comment>
<sequence length="521" mass="55987">MRTRLVAVVAAVALGLSGCAPAHKAATATSEAPLRVVTTTGILRDLVTNVGGARVAASSIVPDGADPHSYEPTLRSVRDVVYADVAFSNYLMLEQHSVIKTLDANLRSGVPNISLAEAATRHGAEVIPLVEHVSLDTIWLGLRVRGKGTDKGADRASEVRLQVRNVEGPGTMYAYLTETFGKPRIVADSSKGFNAGDGYAASTFALPLDAHTHMSWVFTQPGIYRVTYGAELTVRSGARPYEIPDETVTFAVGVDPNTVPGHENSTVLDSGHADITADVDTGEMYIFADISGGGEYTQKRFEPESTVISVPAKALTEIPGGPHFRFLGSPGDQIYQLPQAVLGAHVHGEIDPHLWHDVRNVKAYVKVIRDTLSDKDPDGRSVYYANAQAYLDKLDALDAEMTATIASIPPERRYLITTHDAFGYLAKAYGLKVAGFVTPNPATEPSIVQRRKLARTIETLKVPAVFLEAGLIARSSTLAAVAKDAGVQVCPILSDTFTPEVSTYLDLMRYNAQQLKECLTS</sequence>
<evidence type="ECO:0000256" key="4">
    <source>
        <dbReference type="ARBA" id="ARBA00022729"/>
    </source>
</evidence>
<evidence type="ECO:0000256" key="5">
    <source>
        <dbReference type="RuleBase" id="RU003512"/>
    </source>
</evidence>
<dbReference type="InterPro" id="IPR050492">
    <property type="entry name" value="Bact_metal-bind_prot9"/>
</dbReference>
<dbReference type="InterPro" id="IPR022435">
    <property type="entry name" value="Surface-anchored_actinobac"/>
</dbReference>
<dbReference type="InterPro" id="IPR006129">
    <property type="entry name" value="AdhesinB"/>
</dbReference>
<dbReference type="GO" id="GO:0007155">
    <property type="term" value="P:cell adhesion"/>
    <property type="evidence" value="ECO:0007669"/>
    <property type="project" value="InterPro"/>
</dbReference>
<feature type="signal peptide" evidence="6">
    <location>
        <begin position="1"/>
        <end position="22"/>
    </location>
</feature>
<keyword evidence="8" id="KW-1185">Reference proteome</keyword>
<dbReference type="InterPro" id="IPR006128">
    <property type="entry name" value="Lipoprotein_PsaA-like"/>
</dbReference>
<protein>
    <submittedName>
        <fullName evidence="7">Anchored repeat ABC transporter, substrate-binding protein</fullName>
    </submittedName>
</protein>
<dbReference type="NCBIfam" id="NF038134">
    <property type="entry name" value="choice_anch_M"/>
    <property type="match status" value="1"/>
</dbReference>
<name>A0A1Q5Q3F0_9ACTO</name>
<dbReference type="GO" id="GO:0030001">
    <property type="term" value="P:metal ion transport"/>
    <property type="evidence" value="ECO:0007669"/>
    <property type="project" value="InterPro"/>
</dbReference>
<dbReference type="RefSeq" id="WP_073716182.1">
    <property type="nucleotide sequence ID" value="NZ_MQVR01000018.1"/>
</dbReference>
<evidence type="ECO:0000256" key="6">
    <source>
        <dbReference type="SAM" id="SignalP"/>
    </source>
</evidence>
<dbReference type="NCBIfam" id="TIGR03772">
    <property type="entry name" value="anch_rpt_subst"/>
    <property type="match status" value="1"/>
</dbReference>